<proteinExistence type="predicted"/>
<dbReference type="Gene3D" id="2.30.42.10">
    <property type="match status" value="1"/>
</dbReference>
<protein>
    <submittedName>
        <fullName evidence="3">Serine protease</fullName>
    </submittedName>
</protein>
<dbReference type="AlphaFoldDB" id="A0A2W1LSZ4"/>
<evidence type="ECO:0000313" key="4">
    <source>
        <dbReference type="Proteomes" id="UP000249522"/>
    </source>
</evidence>
<dbReference type="GO" id="GO:0008233">
    <property type="term" value="F:peptidase activity"/>
    <property type="evidence" value="ECO:0007669"/>
    <property type="project" value="UniProtKB-KW"/>
</dbReference>
<evidence type="ECO:0000259" key="2">
    <source>
        <dbReference type="Pfam" id="PF17820"/>
    </source>
</evidence>
<keyword evidence="1" id="KW-0812">Transmembrane</keyword>
<evidence type="ECO:0000313" key="3">
    <source>
        <dbReference type="EMBL" id="PZD97895.1"/>
    </source>
</evidence>
<feature type="domain" description="PDZ" evidence="2">
    <location>
        <begin position="300"/>
        <end position="339"/>
    </location>
</feature>
<feature type="transmembrane region" description="Helical" evidence="1">
    <location>
        <begin position="85"/>
        <end position="107"/>
    </location>
</feature>
<dbReference type="Proteomes" id="UP000249522">
    <property type="component" value="Unassembled WGS sequence"/>
</dbReference>
<feature type="transmembrane region" description="Helical" evidence="1">
    <location>
        <begin position="127"/>
        <end position="145"/>
    </location>
</feature>
<sequence length="411" mass="44656">MQPFYYMAVLFIILLLARQTRTERRLFHVKLTSWPKQIVPAVVAGLLAGLFLSSLSLFIGFAFTSETVYWLWGAAVVLVLIRIRYVCIAYSAALVALLSVIAGLFSGSMDSGQWYGALLESLAEQDGAALLLLAGLLHMMEALLLRWQGDYAAGALIVEGKRGLLVGGYQLPAFWPVPMLLLVPAGSAGAAAELGWTPWLTYASGYSGSWTMLAMPVVIGFSSLATARLPRAKARKLAGSQLYYSAGFIAAALLAVWWEPLVAAVAAAAFVCHELIYYMELRREEQASPVFVHDVKGLRVLAVVPGMPADQMGIQTGEILHKVNGTPVRTTQDLYDGLQVNSAFCKLEIINLEGHVKFVQRARFEGEHHQLGVVLAPDEGAPHVAGRLAASLVDLLRGRRTTRQRGSTVTM</sequence>
<keyword evidence="3" id="KW-0645">Protease</keyword>
<feature type="transmembrane region" description="Helical" evidence="1">
    <location>
        <begin position="38"/>
        <end position="64"/>
    </location>
</feature>
<dbReference type="SUPFAM" id="SSF50156">
    <property type="entry name" value="PDZ domain-like"/>
    <property type="match status" value="1"/>
</dbReference>
<gene>
    <name evidence="3" type="ORF">DNH61_00995</name>
</gene>
<reference evidence="3 4" key="1">
    <citation type="submission" date="2018-06" db="EMBL/GenBank/DDBJ databases">
        <title>Paenibacillus imtechensis sp. nov.</title>
        <authorList>
            <person name="Pinnaka A.K."/>
            <person name="Singh H."/>
            <person name="Kaur M."/>
        </authorList>
    </citation>
    <scope>NUCLEOTIDE SEQUENCE [LARGE SCALE GENOMIC DNA]</scope>
    <source>
        <strain evidence="3 4">SMB1</strain>
    </source>
</reference>
<keyword evidence="1" id="KW-0472">Membrane</keyword>
<evidence type="ECO:0000256" key="1">
    <source>
        <dbReference type="SAM" id="Phobius"/>
    </source>
</evidence>
<keyword evidence="3" id="KW-0378">Hydrolase</keyword>
<comment type="caution">
    <text evidence="3">The sequence shown here is derived from an EMBL/GenBank/DDBJ whole genome shotgun (WGS) entry which is preliminary data.</text>
</comment>
<dbReference type="InterPro" id="IPR041489">
    <property type="entry name" value="PDZ_6"/>
</dbReference>
<feature type="transmembrane region" description="Helical" evidence="1">
    <location>
        <begin position="241"/>
        <end position="258"/>
    </location>
</feature>
<organism evidence="3 4">
    <name type="scientific">Paenibacillus sambharensis</name>
    <dbReference type="NCBI Taxonomy" id="1803190"/>
    <lineage>
        <taxon>Bacteria</taxon>
        <taxon>Bacillati</taxon>
        <taxon>Bacillota</taxon>
        <taxon>Bacilli</taxon>
        <taxon>Bacillales</taxon>
        <taxon>Paenibacillaceae</taxon>
        <taxon>Paenibacillus</taxon>
    </lineage>
</organism>
<dbReference type="Pfam" id="PF17820">
    <property type="entry name" value="PDZ_6"/>
    <property type="match status" value="1"/>
</dbReference>
<dbReference type="OrthoDB" id="198399at2"/>
<keyword evidence="1" id="KW-1133">Transmembrane helix</keyword>
<keyword evidence="4" id="KW-1185">Reference proteome</keyword>
<dbReference type="EMBL" id="QKRB01000006">
    <property type="protein sequence ID" value="PZD97895.1"/>
    <property type="molecule type" value="Genomic_DNA"/>
</dbReference>
<name>A0A2W1LSZ4_9BACL</name>
<feature type="transmembrane region" description="Helical" evidence="1">
    <location>
        <begin position="166"/>
        <end position="190"/>
    </location>
</feature>
<accession>A0A2W1LSZ4</accession>
<dbReference type="GO" id="GO:0006508">
    <property type="term" value="P:proteolysis"/>
    <property type="evidence" value="ECO:0007669"/>
    <property type="project" value="UniProtKB-KW"/>
</dbReference>
<dbReference type="InterPro" id="IPR036034">
    <property type="entry name" value="PDZ_sf"/>
</dbReference>
<feature type="transmembrane region" description="Helical" evidence="1">
    <location>
        <begin position="210"/>
        <end position="229"/>
    </location>
</feature>